<feature type="domain" description="Translation elongation factor EFTs/EF1B dimerisation" evidence="9">
    <location>
        <begin position="71"/>
        <end position="288"/>
    </location>
</feature>
<organism evidence="10 11">
    <name type="scientific">Sphingomonas adhaesiva</name>
    <dbReference type="NCBI Taxonomy" id="28212"/>
    <lineage>
        <taxon>Bacteria</taxon>
        <taxon>Pseudomonadati</taxon>
        <taxon>Pseudomonadota</taxon>
        <taxon>Alphaproteobacteria</taxon>
        <taxon>Sphingomonadales</taxon>
        <taxon>Sphingomonadaceae</taxon>
        <taxon>Sphingomonas</taxon>
    </lineage>
</organism>
<evidence type="ECO:0000256" key="8">
    <source>
        <dbReference type="RuleBase" id="RU000643"/>
    </source>
</evidence>
<dbReference type="InterPro" id="IPR018101">
    <property type="entry name" value="Transl_elong_Ts_CS"/>
</dbReference>
<name>A0A2A4IB32_9SPHN</name>
<dbReference type="Proteomes" id="UP000218323">
    <property type="component" value="Unassembled WGS sequence"/>
</dbReference>
<dbReference type="EMBL" id="NWVC01000001">
    <property type="protein sequence ID" value="PCG15685.1"/>
    <property type="molecule type" value="Genomic_DNA"/>
</dbReference>
<dbReference type="InterPro" id="IPR014039">
    <property type="entry name" value="Transl_elong_EFTs/EF1B_dimer"/>
</dbReference>
<dbReference type="SUPFAM" id="SSF46934">
    <property type="entry name" value="UBA-like"/>
    <property type="match status" value="1"/>
</dbReference>
<evidence type="ECO:0000259" key="9">
    <source>
        <dbReference type="Pfam" id="PF00889"/>
    </source>
</evidence>
<accession>A0A2A4IB32</accession>
<dbReference type="PANTHER" id="PTHR11741:SF0">
    <property type="entry name" value="ELONGATION FACTOR TS, MITOCHONDRIAL"/>
    <property type="match status" value="1"/>
</dbReference>
<dbReference type="PROSITE" id="PS01126">
    <property type="entry name" value="EF_TS_1"/>
    <property type="match status" value="1"/>
</dbReference>
<evidence type="ECO:0000256" key="3">
    <source>
        <dbReference type="ARBA" id="ARBA00022490"/>
    </source>
</evidence>
<evidence type="ECO:0000256" key="4">
    <source>
        <dbReference type="ARBA" id="ARBA00022768"/>
    </source>
</evidence>
<comment type="similarity">
    <text evidence="1 6 7">Belongs to the EF-Ts family.</text>
</comment>
<evidence type="ECO:0000256" key="5">
    <source>
        <dbReference type="ARBA" id="ARBA00022917"/>
    </source>
</evidence>
<dbReference type="NCBIfam" id="TIGR00116">
    <property type="entry name" value="tsf"/>
    <property type="match status" value="1"/>
</dbReference>
<dbReference type="SUPFAM" id="SSF54713">
    <property type="entry name" value="Elongation factor Ts (EF-Ts), dimerisation domain"/>
    <property type="match status" value="2"/>
</dbReference>
<comment type="caution">
    <text evidence="10">The sequence shown here is derived from an EMBL/GenBank/DDBJ whole genome shotgun (WGS) entry which is preliminary data.</text>
</comment>
<dbReference type="HAMAP" id="MF_00050">
    <property type="entry name" value="EF_Ts"/>
    <property type="match status" value="1"/>
</dbReference>
<keyword evidence="4 6" id="KW-0251">Elongation factor</keyword>
<evidence type="ECO:0000256" key="1">
    <source>
        <dbReference type="ARBA" id="ARBA00005532"/>
    </source>
</evidence>
<feature type="region of interest" description="Involved in Mg(2+) ion dislocation from EF-Tu" evidence="6">
    <location>
        <begin position="80"/>
        <end position="83"/>
    </location>
</feature>
<sequence>MADITAAMVKDLREKSGAGMMDCKKALNEAGGDMDAALDWLRTKGLAAAQKKSSRTAAEGLVGVAVSGTTGAVVEVNSETDFVAKNEQFQGFVRDVTQIALATGGDVDAIKGAAMPSGKTVEEALTNNIATIGENQSIRRAKRLEVSKGAVVSYVHNQQAPGMGKIGVLVALESDASDEVLQKLGRDLAMHVAAAFPKALNEGDLDEAEIERERAIATEKAAESGKPADIIAKMVEGSIAKYRKEHALVSQLFVMDGKTKISDVVAKAGKDAGAQIVLKDYVRFQLGEGIEKEVSDFAAEVAAASGVPQHA</sequence>
<comment type="function">
    <text evidence="6 7">Associates with the EF-Tu.GDP complex and induces the exchange of GDP to GTP. It remains bound to the aminoacyl-tRNA.EF-Tu.GTP complex up to the GTP hydrolysis stage on the ribosome.</text>
</comment>
<keyword evidence="11" id="KW-1185">Reference proteome</keyword>
<dbReference type="Gene3D" id="1.10.286.20">
    <property type="match status" value="1"/>
</dbReference>
<dbReference type="GO" id="GO:0003746">
    <property type="term" value="F:translation elongation factor activity"/>
    <property type="evidence" value="ECO:0007669"/>
    <property type="project" value="UniProtKB-UniRule"/>
</dbReference>
<evidence type="ECO:0000256" key="6">
    <source>
        <dbReference type="HAMAP-Rule" id="MF_00050"/>
    </source>
</evidence>
<dbReference type="Pfam" id="PF00889">
    <property type="entry name" value="EF_TS"/>
    <property type="match status" value="1"/>
</dbReference>
<keyword evidence="5 6" id="KW-0648">Protein biosynthesis</keyword>
<gene>
    <name evidence="6" type="primary">tsf</name>
    <name evidence="10" type="ORF">COA07_01465</name>
</gene>
<dbReference type="InterPro" id="IPR036402">
    <property type="entry name" value="EF-Ts_dimer_sf"/>
</dbReference>
<reference evidence="10 11" key="1">
    <citation type="submission" date="2017-09" db="EMBL/GenBank/DDBJ databases">
        <title>Sphingomonas adhaesiva DSM 7418, whole genome shotgun sequence.</title>
        <authorList>
            <person name="Feng G."/>
            <person name="Zhu H."/>
        </authorList>
    </citation>
    <scope>NUCLEOTIDE SEQUENCE [LARGE SCALE GENOMIC DNA]</scope>
    <source>
        <strain evidence="10 11">DSM 7418</strain>
    </source>
</reference>
<dbReference type="RefSeq" id="WP_066709083.1">
    <property type="nucleotide sequence ID" value="NZ_JBHIWA010000005.1"/>
</dbReference>
<dbReference type="Gene3D" id="1.10.8.10">
    <property type="entry name" value="DNA helicase RuvA subunit, C-terminal domain"/>
    <property type="match status" value="1"/>
</dbReference>
<proteinExistence type="inferred from homology"/>
<dbReference type="CDD" id="cd14275">
    <property type="entry name" value="UBA_EF-Ts"/>
    <property type="match status" value="1"/>
</dbReference>
<dbReference type="Gene3D" id="3.30.479.20">
    <property type="entry name" value="Elongation factor Ts, dimerisation domain"/>
    <property type="match status" value="2"/>
</dbReference>
<comment type="subcellular location">
    <subcellularLocation>
        <location evidence="6 8">Cytoplasm</location>
    </subcellularLocation>
</comment>
<dbReference type="InterPro" id="IPR001816">
    <property type="entry name" value="Transl_elong_EFTs/EF1B"/>
</dbReference>
<keyword evidence="3 6" id="KW-0963">Cytoplasm</keyword>
<dbReference type="GO" id="GO:0005737">
    <property type="term" value="C:cytoplasm"/>
    <property type="evidence" value="ECO:0007669"/>
    <property type="project" value="UniProtKB-SubCell"/>
</dbReference>
<evidence type="ECO:0000256" key="7">
    <source>
        <dbReference type="RuleBase" id="RU000642"/>
    </source>
</evidence>
<evidence type="ECO:0000256" key="2">
    <source>
        <dbReference type="ARBA" id="ARBA00016956"/>
    </source>
</evidence>
<dbReference type="PROSITE" id="PS01127">
    <property type="entry name" value="EF_TS_2"/>
    <property type="match status" value="1"/>
</dbReference>
<dbReference type="InterPro" id="IPR009060">
    <property type="entry name" value="UBA-like_sf"/>
</dbReference>
<dbReference type="FunFam" id="1.10.8.10:FF:000001">
    <property type="entry name" value="Elongation factor Ts"/>
    <property type="match status" value="1"/>
</dbReference>
<protein>
    <recommendedName>
        <fullName evidence="2 6">Elongation factor Ts</fullName>
        <shortName evidence="6">EF-Ts</shortName>
    </recommendedName>
</protein>
<evidence type="ECO:0000313" key="10">
    <source>
        <dbReference type="EMBL" id="PCG15685.1"/>
    </source>
</evidence>
<dbReference type="AlphaFoldDB" id="A0A2A4IB32"/>
<dbReference type="PANTHER" id="PTHR11741">
    <property type="entry name" value="ELONGATION FACTOR TS"/>
    <property type="match status" value="1"/>
</dbReference>
<evidence type="ECO:0000313" key="11">
    <source>
        <dbReference type="Proteomes" id="UP000218323"/>
    </source>
</evidence>